<dbReference type="Gene3D" id="3.40.50.620">
    <property type="entry name" value="HUPs"/>
    <property type="match status" value="1"/>
</dbReference>
<dbReference type="InterPro" id="IPR014729">
    <property type="entry name" value="Rossmann-like_a/b/a_fold"/>
</dbReference>
<accession>A0A0W1R7I3</accession>
<dbReference type="SUPFAM" id="SSF52402">
    <property type="entry name" value="Adenine nucleotide alpha hydrolases-like"/>
    <property type="match status" value="1"/>
</dbReference>
<organism evidence="4 5">
    <name type="scientific">Haloprofundus marisrubri</name>
    <dbReference type="NCBI Taxonomy" id="1514971"/>
    <lineage>
        <taxon>Archaea</taxon>
        <taxon>Methanobacteriati</taxon>
        <taxon>Methanobacteriota</taxon>
        <taxon>Stenosarchaea group</taxon>
        <taxon>Halobacteria</taxon>
        <taxon>Halobacteriales</taxon>
        <taxon>Haloferacaceae</taxon>
        <taxon>Haloprofundus</taxon>
    </lineage>
</organism>
<sequence length="172" mass="18521">MAVHSAFGDESPAVAVPETEQQSDSDSDPANQTDEDAVFEHILVAVDEEMDERVGEVALALAARHGAQVDALSVVRMNASVDHWDMVVERREEAAEEALDALGEAAERAGVSLTKQLRYGTPADEIAAYADHHDVDLIVAGEPNRTGLRRFFSPKSVTDCVRRAASVPVLTV</sequence>
<dbReference type="Proteomes" id="UP000054387">
    <property type="component" value="Unassembled WGS sequence"/>
</dbReference>
<comment type="similarity">
    <text evidence="1">Belongs to the universal stress protein A family.</text>
</comment>
<dbReference type="OrthoDB" id="105697at2157"/>
<dbReference type="CDD" id="cd00293">
    <property type="entry name" value="USP-like"/>
    <property type="match status" value="1"/>
</dbReference>
<dbReference type="Pfam" id="PF00582">
    <property type="entry name" value="Usp"/>
    <property type="match status" value="1"/>
</dbReference>
<proteinExistence type="inferred from homology"/>
<dbReference type="EMBL" id="LOPU01000029">
    <property type="protein sequence ID" value="KTG08964.1"/>
    <property type="molecule type" value="Genomic_DNA"/>
</dbReference>
<feature type="compositionally biased region" description="Acidic residues" evidence="2">
    <location>
        <begin position="21"/>
        <end position="32"/>
    </location>
</feature>
<dbReference type="PANTHER" id="PTHR46268">
    <property type="entry name" value="STRESS RESPONSE PROTEIN NHAX"/>
    <property type="match status" value="1"/>
</dbReference>
<keyword evidence="5" id="KW-1185">Reference proteome</keyword>
<dbReference type="RefSeq" id="WP_058582117.1">
    <property type="nucleotide sequence ID" value="NZ_LOPU01000029.1"/>
</dbReference>
<evidence type="ECO:0000259" key="3">
    <source>
        <dbReference type="Pfam" id="PF00582"/>
    </source>
</evidence>
<dbReference type="STRING" id="1514971.AUR64_14240"/>
<evidence type="ECO:0000256" key="1">
    <source>
        <dbReference type="ARBA" id="ARBA00008791"/>
    </source>
</evidence>
<comment type="caution">
    <text evidence="4">The sequence shown here is derived from an EMBL/GenBank/DDBJ whole genome shotgun (WGS) entry which is preliminary data.</text>
</comment>
<reference evidence="4 5" key="1">
    <citation type="submission" date="2015-12" db="EMBL/GenBank/DDBJ databases">
        <title>Haloprofundus marisrubri gen. nov., sp. nov., an extremely halophilic archaeon isolated from the Discovery deep brine-seawater interface in the Red Sea.</title>
        <authorList>
            <person name="Zhang G."/>
            <person name="Stingl U."/>
            <person name="Rashid M."/>
        </authorList>
    </citation>
    <scope>NUCLEOTIDE SEQUENCE [LARGE SCALE GENOMIC DNA]</scope>
    <source>
        <strain evidence="4 5">SB9</strain>
    </source>
</reference>
<dbReference type="InterPro" id="IPR006016">
    <property type="entry name" value="UspA"/>
</dbReference>
<name>A0A0W1R7I3_9EURY</name>
<gene>
    <name evidence="4" type="ORF">AUR64_14240</name>
</gene>
<dbReference type="AlphaFoldDB" id="A0A0W1R7I3"/>
<feature type="domain" description="UspA" evidence="3">
    <location>
        <begin position="39"/>
        <end position="172"/>
    </location>
</feature>
<evidence type="ECO:0000313" key="4">
    <source>
        <dbReference type="EMBL" id="KTG08964.1"/>
    </source>
</evidence>
<evidence type="ECO:0000256" key="2">
    <source>
        <dbReference type="SAM" id="MobiDB-lite"/>
    </source>
</evidence>
<protein>
    <submittedName>
        <fullName evidence="4">Universal stress protein UspA</fullName>
    </submittedName>
</protein>
<feature type="region of interest" description="Disordered" evidence="2">
    <location>
        <begin position="1"/>
        <end position="32"/>
    </location>
</feature>
<evidence type="ECO:0000313" key="5">
    <source>
        <dbReference type="Proteomes" id="UP000054387"/>
    </source>
</evidence>
<dbReference type="PANTHER" id="PTHR46268:SF6">
    <property type="entry name" value="UNIVERSAL STRESS PROTEIN UP12"/>
    <property type="match status" value="1"/>
</dbReference>